<comment type="caution">
    <text evidence="9">The sequence shown here is derived from an EMBL/GenBank/DDBJ whole genome shotgun (WGS) entry which is preliminary data.</text>
</comment>
<dbReference type="GO" id="GO:0009103">
    <property type="term" value="P:lipopolysaccharide biosynthetic process"/>
    <property type="evidence" value="ECO:0007669"/>
    <property type="project" value="UniProtKB-ARBA"/>
</dbReference>
<evidence type="ECO:0000256" key="5">
    <source>
        <dbReference type="ARBA" id="ARBA00022692"/>
    </source>
</evidence>
<evidence type="ECO:0000256" key="3">
    <source>
        <dbReference type="ARBA" id="ARBA00022676"/>
    </source>
</evidence>
<proteinExistence type="predicted"/>
<dbReference type="GO" id="GO:0016763">
    <property type="term" value="F:pentosyltransferase activity"/>
    <property type="evidence" value="ECO:0007669"/>
    <property type="project" value="TreeGrafter"/>
</dbReference>
<feature type="transmembrane region" description="Helical" evidence="8">
    <location>
        <begin position="327"/>
        <end position="351"/>
    </location>
</feature>
<dbReference type="InterPro" id="IPR050297">
    <property type="entry name" value="LipidA_mod_glycosyltrf_83"/>
</dbReference>
<keyword evidence="3" id="KW-0328">Glycosyltransferase</keyword>
<dbReference type="PANTHER" id="PTHR33908">
    <property type="entry name" value="MANNOSYLTRANSFERASE YKCB-RELATED"/>
    <property type="match status" value="1"/>
</dbReference>
<comment type="subcellular location">
    <subcellularLocation>
        <location evidence="1">Cell membrane</location>
        <topology evidence="1">Multi-pass membrane protein</topology>
    </subcellularLocation>
</comment>
<feature type="transmembrane region" description="Helical" evidence="8">
    <location>
        <begin position="12"/>
        <end position="34"/>
    </location>
</feature>
<keyword evidence="2" id="KW-1003">Cell membrane</keyword>
<evidence type="ECO:0000256" key="8">
    <source>
        <dbReference type="SAM" id="Phobius"/>
    </source>
</evidence>
<evidence type="ECO:0000256" key="7">
    <source>
        <dbReference type="ARBA" id="ARBA00023136"/>
    </source>
</evidence>
<organism evidence="9 10">
    <name type="scientific">Candidatus Falkowbacteria bacterium CG10_big_fil_rev_8_21_14_0_10_39_9</name>
    <dbReference type="NCBI Taxonomy" id="1974566"/>
    <lineage>
        <taxon>Bacteria</taxon>
        <taxon>Candidatus Falkowiibacteriota</taxon>
    </lineage>
</organism>
<sequence>MKLQMPPIKQLYVWLFVLILAIIFVVGASSYNLANQKSDYVHFSSPDETANYFFTKLYAKTGELSVFENYNLSASDIVHPRSFRSDRGWLKPVSFLGIILIFGTIAKVVGLGIIPFLMPIFGAIGIIFFYLLVEKLFSSRRIALLSAALLTFFPVYIYYSARSMFHNVLFIVLAIMAFYFLSSLLENRAGEIKTDPRFFTGHFNRRDFILAALSGLFFGLAVITRVSELLWLAPALVLIFIFYFKRFNIFRLIVLITFFLLALLPMAYWNQALYGSFTSGGYVEMNQSLTSIATIGNQGFSLGEAVKKVGNTIFYFGFRPRQSLTMFYNYVVLMFPWLAGLATLGLIWLLVSYKQFRKKYLVYLLVWGLVSVILVLYYGSWKFTDNPDPRRFTIGNSYTRYWLPVYLGAIPLAAYFIDRLSRLLSGKKALIRSALSLLVVYAIFLYSAIFVMFGSEEGLVNVTYSNRVDYDLYAQVIELTPPPAVIITKYHDKVLFPERRVLIGLFSDDQMNKIYFKLAQVAPLYYLNFQLKPEDFNYLKTRKLANFGLDIELVKVINKDFALYKLSSKK</sequence>
<dbReference type="PANTHER" id="PTHR33908:SF11">
    <property type="entry name" value="MEMBRANE PROTEIN"/>
    <property type="match status" value="1"/>
</dbReference>
<accession>A0A2M6WP51</accession>
<evidence type="ECO:0000313" key="9">
    <source>
        <dbReference type="EMBL" id="PIT94578.1"/>
    </source>
</evidence>
<gene>
    <name evidence="9" type="ORF">COT98_02885</name>
</gene>
<feature type="transmembrane region" description="Helical" evidence="8">
    <location>
        <begin position="165"/>
        <end position="185"/>
    </location>
</feature>
<feature type="transmembrane region" description="Helical" evidence="8">
    <location>
        <begin position="142"/>
        <end position="159"/>
    </location>
</feature>
<keyword evidence="7 8" id="KW-0472">Membrane</keyword>
<keyword evidence="6 8" id="KW-1133">Transmembrane helix</keyword>
<dbReference type="AlphaFoldDB" id="A0A2M6WP51"/>
<dbReference type="GO" id="GO:0005886">
    <property type="term" value="C:plasma membrane"/>
    <property type="evidence" value="ECO:0007669"/>
    <property type="project" value="UniProtKB-SubCell"/>
</dbReference>
<feature type="transmembrane region" description="Helical" evidence="8">
    <location>
        <begin position="360"/>
        <end position="381"/>
    </location>
</feature>
<keyword evidence="5 8" id="KW-0812">Transmembrane</keyword>
<evidence type="ECO:0000256" key="1">
    <source>
        <dbReference type="ARBA" id="ARBA00004651"/>
    </source>
</evidence>
<dbReference type="EMBL" id="PFAQ01000042">
    <property type="protein sequence ID" value="PIT94578.1"/>
    <property type="molecule type" value="Genomic_DNA"/>
</dbReference>
<evidence type="ECO:0000256" key="2">
    <source>
        <dbReference type="ARBA" id="ARBA00022475"/>
    </source>
</evidence>
<feature type="transmembrane region" description="Helical" evidence="8">
    <location>
        <begin position="229"/>
        <end position="245"/>
    </location>
</feature>
<evidence type="ECO:0000313" key="10">
    <source>
        <dbReference type="Proteomes" id="UP000228900"/>
    </source>
</evidence>
<feature type="transmembrane region" description="Helical" evidence="8">
    <location>
        <begin position="206"/>
        <end position="223"/>
    </location>
</feature>
<evidence type="ECO:0000256" key="6">
    <source>
        <dbReference type="ARBA" id="ARBA00022989"/>
    </source>
</evidence>
<feature type="transmembrane region" description="Helical" evidence="8">
    <location>
        <begin position="252"/>
        <end position="269"/>
    </location>
</feature>
<feature type="transmembrane region" description="Helical" evidence="8">
    <location>
        <begin position="112"/>
        <end position="133"/>
    </location>
</feature>
<evidence type="ECO:0000256" key="4">
    <source>
        <dbReference type="ARBA" id="ARBA00022679"/>
    </source>
</evidence>
<name>A0A2M6WP51_9BACT</name>
<keyword evidence="4" id="KW-0808">Transferase</keyword>
<feature type="transmembrane region" description="Helical" evidence="8">
    <location>
        <begin position="89"/>
        <end position="106"/>
    </location>
</feature>
<feature type="transmembrane region" description="Helical" evidence="8">
    <location>
        <begin position="401"/>
        <end position="417"/>
    </location>
</feature>
<dbReference type="Proteomes" id="UP000228900">
    <property type="component" value="Unassembled WGS sequence"/>
</dbReference>
<feature type="transmembrane region" description="Helical" evidence="8">
    <location>
        <begin position="429"/>
        <end position="453"/>
    </location>
</feature>
<reference evidence="10" key="1">
    <citation type="submission" date="2017-09" db="EMBL/GenBank/DDBJ databases">
        <title>Depth-based differentiation of microbial function through sediment-hosted aquifers and enrichment of novel symbionts in the deep terrestrial subsurface.</title>
        <authorList>
            <person name="Probst A.J."/>
            <person name="Ladd B."/>
            <person name="Jarett J.K."/>
            <person name="Geller-Mcgrath D.E."/>
            <person name="Sieber C.M.K."/>
            <person name="Emerson J.B."/>
            <person name="Anantharaman K."/>
            <person name="Thomas B.C."/>
            <person name="Malmstrom R."/>
            <person name="Stieglmeier M."/>
            <person name="Klingl A."/>
            <person name="Woyke T."/>
            <person name="Ryan C.M."/>
            <person name="Banfield J.F."/>
        </authorList>
    </citation>
    <scope>NUCLEOTIDE SEQUENCE [LARGE SCALE GENOMIC DNA]</scope>
</reference>
<protein>
    <submittedName>
        <fullName evidence="9">Uncharacterized protein</fullName>
    </submittedName>
</protein>